<sequence length="630" mass="70257">MKTGTDSGGAARNAKLSGPAPAMRQTDLPGETVAQKFWNAVQQRGPKVALRQKELGIWKEVRWDEFGAHVRAIAMGLAAQGFQPGDTASILANTRREWSYADYGILCAGGVSSGIYPTDAAEQVEYLTGDSSSSLIFVEDEEQLDKVLEVRDRLPRLKKIVVFDMEGLQHFQDPQVMSLAALEAAGAEYDRAHPGEFDKRLQSRKADDLAILVYTSGTTGKPKGAMVSNANLLWVMEHFPTEIEQTADDDKMGFLPLCHIAERMFGQFLSLETGARLNYVENPETVAENVREISPSVMMAVPRIWEKFYSAIMIRMKEATPFERWAYAKALGVGYKVAELRFAGKPVSGGLALANRLGRFFVLNNVRRSIGMHNVRFAVTGAAPISPELIKWYYALGVEMYEVWGMTETTGGGTANRPGAFKLGSIGRPTEINEMKLSNEGEILVRGRNVIMGYLNQPEKTRETIDEDGWLHTGDVGVIDDEGFFRITDRMKDIIITAGGKNVTPSEIENELKFSPYITDAVVVGDKRPYLTCLIMIDHENVENYAQERSVPFSDFASLCRTQEVQALIQSEIDRVNGKFARVEQIKKFRLIEHKLTAEDEELTPTMKLKRKLVNEKYMGLIDSMYASGE</sequence>
<accession>A0A7W8HKP3</accession>
<dbReference type="InterPro" id="IPR042099">
    <property type="entry name" value="ANL_N_sf"/>
</dbReference>
<organism evidence="7 8">
    <name type="scientific">Quisquiliibacterium transsilvanicum</name>
    <dbReference type="NCBI Taxonomy" id="1549638"/>
    <lineage>
        <taxon>Bacteria</taxon>
        <taxon>Pseudomonadati</taxon>
        <taxon>Pseudomonadota</taxon>
        <taxon>Betaproteobacteria</taxon>
        <taxon>Burkholderiales</taxon>
        <taxon>Burkholderiaceae</taxon>
        <taxon>Quisquiliibacterium</taxon>
    </lineage>
</organism>
<evidence type="ECO:0000313" key="7">
    <source>
        <dbReference type="EMBL" id="MBB5273815.1"/>
    </source>
</evidence>
<keyword evidence="8" id="KW-1185">Reference proteome</keyword>
<dbReference type="EC" id="6.2.1.3" evidence="7"/>
<evidence type="ECO:0000256" key="3">
    <source>
        <dbReference type="ARBA" id="ARBA00023098"/>
    </source>
</evidence>
<proteinExistence type="predicted"/>
<dbReference type="EMBL" id="JACHGB010000009">
    <property type="protein sequence ID" value="MBB5273815.1"/>
    <property type="molecule type" value="Genomic_DNA"/>
</dbReference>
<dbReference type="PROSITE" id="PS00455">
    <property type="entry name" value="AMP_BINDING"/>
    <property type="match status" value="1"/>
</dbReference>
<gene>
    <name evidence="7" type="ORF">HNQ70_003847</name>
</gene>
<feature type="region of interest" description="Disordered" evidence="5">
    <location>
        <begin position="1"/>
        <end position="26"/>
    </location>
</feature>
<dbReference type="Gene3D" id="3.30.300.30">
    <property type="match status" value="1"/>
</dbReference>
<dbReference type="GO" id="GO:0004467">
    <property type="term" value="F:long-chain fatty acid-CoA ligase activity"/>
    <property type="evidence" value="ECO:0007669"/>
    <property type="project" value="UniProtKB-EC"/>
</dbReference>
<keyword evidence="1 7" id="KW-0436">Ligase</keyword>
<evidence type="ECO:0000313" key="8">
    <source>
        <dbReference type="Proteomes" id="UP000532440"/>
    </source>
</evidence>
<dbReference type="AlphaFoldDB" id="A0A7W8HKP3"/>
<dbReference type="Gene3D" id="3.40.50.12780">
    <property type="entry name" value="N-terminal domain of ligase-like"/>
    <property type="match status" value="1"/>
</dbReference>
<evidence type="ECO:0000256" key="2">
    <source>
        <dbReference type="ARBA" id="ARBA00022832"/>
    </source>
</evidence>
<evidence type="ECO:0000256" key="5">
    <source>
        <dbReference type="SAM" id="MobiDB-lite"/>
    </source>
</evidence>
<feature type="domain" description="AMP-dependent synthetase/ligase" evidence="6">
    <location>
        <begin position="38"/>
        <end position="455"/>
    </location>
</feature>
<evidence type="ECO:0000256" key="1">
    <source>
        <dbReference type="ARBA" id="ARBA00022598"/>
    </source>
</evidence>
<dbReference type="Pfam" id="PF23562">
    <property type="entry name" value="AMP-binding_C_3"/>
    <property type="match status" value="1"/>
</dbReference>
<evidence type="ECO:0000259" key="6">
    <source>
        <dbReference type="Pfam" id="PF00501"/>
    </source>
</evidence>
<keyword evidence="3" id="KW-0443">Lipid metabolism</keyword>
<dbReference type="InterPro" id="IPR020845">
    <property type="entry name" value="AMP-binding_CS"/>
</dbReference>
<reference evidence="7 8" key="1">
    <citation type="submission" date="2020-08" db="EMBL/GenBank/DDBJ databases">
        <title>Genomic Encyclopedia of Type Strains, Phase IV (KMG-IV): sequencing the most valuable type-strain genomes for metagenomic binning, comparative biology and taxonomic classification.</title>
        <authorList>
            <person name="Goeker M."/>
        </authorList>
    </citation>
    <scope>NUCLEOTIDE SEQUENCE [LARGE SCALE GENOMIC DNA]</scope>
    <source>
        <strain evidence="7 8">DSM 29781</strain>
    </source>
</reference>
<evidence type="ECO:0000256" key="4">
    <source>
        <dbReference type="ARBA" id="ARBA00024484"/>
    </source>
</evidence>
<dbReference type="Pfam" id="PF00501">
    <property type="entry name" value="AMP-binding"/>
    <property type="match status" value="1"/>
</dbReference>
<keyword evidence="2" id="KW-0276">Fatty acid metabolism</keyword>
<dbReference type="SUPFAM" id="SSF56801">
    <property type="entry name" value="Acetyl-CoA synthetase-like"/>
    <property type="match status" value="1"/>
</dbReference>
<dbReference type="InterPro" id="IPR000873">
    <property type="entry name" value="AMP-dep_synth/lig_dom"/>
</dbReference>
<dbReference type="PANTHER" id="PTHR43272:SF32">
    <property type="entry name" value="AMP-DEPENDENT SYNTHETASE_LIGASE DOMAIN-CONTAINING PROTEIN"/>
    <property type="match status" value="1"/>
</dbReference>
<dbReference type="GO" id="GO:0016020">
    <property type="term" value="C:membrane"/>
    <property type="evidence" value="ECO:0007669"/>
    <property type="project" value="TreeGrafter"/>
</dbReference>
<comment type="caution">
    <text evidence="7">The sequence shown here is derived from an EMBL/GenBank/DDBJ whole genome shotgun (WGS) entry which is preliminary data.</text>
</comment>
<comment type="catalytic activity">
    <reaction evidence="4">
        <text>a long-chain fatty acid + ATP + CoA = a long-chain fatty acyl-CoA + AMP + diphosphate</text>
        <dbReference type="Rhea" id="RHEA:15421"/>
        <dbReference type="ChEBI" id="CHEBI:30616"/>
        <dbReference type="ChEBI" id="CHEBI:33019"/>
        <dbReference type="ChEBI" id="CHEBI:57287"/>
        <dbReference type="ChEBI" id="CHEBI:57560"/>
        <dbReference type="ChEBI" id="CHEBI:83139"/>
        <dbReference type="ChEBI" id="CHEBI:456215"/>
        <dbReference type="EC" id="6.2.1.3"/>
    </reaction>
    <physiologicalReaction direction="left-to-right" evidence="4">
        <dbReference type="Rhea" id="RHEA:15422"/>
    </physiologicalReaction>
</comment>
<dbReference type="Proteomes" id="UP000532440">
    <property type="component" value="Unassembled WGS sequence"/>
</dbReference>
<name>A0A7W8HKP3_9BURK</name>
<dbReference type="InterPro" id="IPR045851">
    <property type="entry name" value="AMP-bd_C_sf"/>
</dbReference>
<dbReference type="PANTHER" id="PTHR43272">
    <property type="entry name" value="LONG-CHAIN-FATTY-ACID--COA LIGASE"/>
    <property type="match status" value="1"/>
</dbReference>
<protein>
    <submittedName>
        <fullName evidence="7">Long-chain acyl-CoA synthetase</fullName>
        <ecNumber evidence="7">6.2.1.3</ecNumber>
    </submittedName>
</protein>